<reference evidence="1" key="1">
    <citation type="submission" date="2014-11" db="EMBL/GenBank/DDBJ databases">
        <authorList>
            <person name="Amaro Gonzalez C."/>
        </authorList>
    </citation>
    <scope>NUCLEOTIDE SEQUENCE</scope>
</reference>
<protein>
    <submittedName>
        <fullName evidence="1">Uncharacterized protein</fullName>
    </submittedName>
</protein>
<name>A0A0E9PGE2_ANGAN</name>
<dbReference type="EMBL" id="GBXM01104881">
    <property type="protein sequence ID" value="JAH03696.1"/>
    <property type="molecule type" value="Transcribed_RNA"/>
</dbReference>
<accession>A0A0E9PGE2</accession>
<dbReference type="EMBL" id="GBXM01072651">
    <property type="protein sequence ID" value="JAH35926.1"/>
    <property type="molecule type" value="Transcribed_RNA"/>
</dbReference>
<dbReference type="AlphaFoldDB" id="A0A0E9PGE2"/>
<sequence>MIVFSENQARYKDRKMESIQCYGSFTLLSWKLSSVNTLCVEC</sequence>
<evidence type="ECO:0000313" key="1">
    <source>
        <dbReference type="EMBL" id="JAH03696.1"/>
    </source>
</evidence>
<reference evidence="1" key="2">
    <citation type="journal article" date="2015" name="Fish Shellfish Immunol.">
        <title>Early steps in the European eel (Anguilla anguilla)-Vibrio vulnificus interaction in the gills: Role of the RtxA13 toxin.</title>
        <authorList>
            <person name="Callol A."/>
            <person name="Pajuelo D."/>
            <person name="Ebbesson L."/>
            <person name="Teles M."/>
            <person name="MacKenzie S."/>
            <person name="Amaro C."/>
        </authorList>
    </citation>
    <scope>NUCLEOTIDE SEQUENCE</scope>
</reference>
<proteinExistence type="predicted"/>
<organism evidence="1">
    <name type="scientific">Anguilla anguilla</name>
    <name type="common">European freshwater eel</name>
    <name type="synonym">Muraena anguilla</name>
    <dbReference type="NCBI Taxonomy" id="7936"/>
    <lineage>
        <taxon>Eukaryota</taxon>
        <taxon>Metazoa</taxon>
        <taxon>Chordata</taxon>
        <taxon>Craniata</taxon>
        <taxon>Vertebrata</taxon>
        <taxon>Euteleostomi</taxon>
        <taxon>Actinopterygii</taxon>
        <taxon>Neopterygii</taxon>
        <taxon>Teleostei</taxon>
        <taxon>Anguilliformes</taxon>
        <taxon>Anguillidae</taxon>
        <taxon>Anguilla</taxon>
    </lineage>
</organism>